<dbReference type="Proteomes" id="UP000036681">
    <property type="component" value="Unplaced"/>
</dbReference>
<dbReference type="WBParaSite" id="ALUE_0000750101-mRNA-1">
    <property type="protein sequence ID" value="ALUE_0000750101-mRNA-1"/>
    <property type="gene ID" value="ALUE_0000750101"/>
</dbReference>
<protein>
    <submittedName>
        <fullName evidence="2">Uncharacterized protein</fullName>
    </submittedName>
</protein>
<organism evidence="1 2">
    <name type="scientific">Ascaris lumbricoides</name>
    <name type="common">Giant roundworm</name>
    <dbReference type="NCBI Taxonomy" id="6252"/>
    <lineage>
        <taxon>Eukaryota</taxon>
        <taxon>Metazoa</taxon>
        <taxon>Ecdysozoa</taxon>
        <taxon>Nematoda</taxon>
        <taxon>Chromadorea</taxon>
        <taxon>Rhabditida</taxon>
        <taxon>Spirurina</taxon>
        <taxon>Ascaridomorpha</taxon>
        <taxon>Ascaridoidea</taxon>
        <taxon>Ascarididae</taxon>
        <taxon>Ascaris</taxon>
    </lineage>
</organism>
<name>A0A9J2PCT9_ASCLU</name>
<sequence length="81" mass="8555">MIPQWAHSAVAAQRVPNFSTCEAHHLDACQLIVTTVNHALSQRVGERVAGDNVHAASINVTANASALDTTDDPTTSALDHL</sequence>
<proteinExistence type="predicted"/>
<dbReference type="AlphaFoldDB" id="A0A9J2PCT9"/>
<accession>A0A9J2PCT9</accession>
<keyword evidence="1" id="KW-1185">Reference proteome</keyword>
<reference evidence="2" key="1">
    <citation type="submission" date="2023-03" db="UniProtKB">
        <authorList>
            <consortium name="WormBaseParasite"/>
        </authorList>
    </citation>
    <scope>IDENTIFICATION</scope>
</reference>
<evidence type="ECO:0000313" key="1">
    <source>
        <dbReference type="Proteomes" id="UP000036681"/>
    </source>
</evidence>
<evidence type="ECO:0000313" key="2">
    <source>
        <dbReference type="WBParaSite" id="ALUE_0000750101-mRNA-1"/>
    </source>
</evidence>